<name>A0A8B8LNH5_ABRPR</name>
<reference evidence="4" key="2">
    <citation type="submission" date="2025-08" db="UniProtKB">
        <authorList>
            <consortium name="RefSeq"/>
        </authorList>
    </citation>
    <scope>IDENTIFICATION</scope>
    <source>
        <tissue evidence="4">Young leaves</tissue>
    </source>
</reference>
<sequence length="417" mass="45914">MVAVISTPSQPENSFTPRTPKPRQATSSSCHSPLSSKRSESVERNRPRSGATEMTPSGKMLLTSTTTRSLSVSFQGESFWITVSKSKPINAPPPKLAVPRKSPFDTSSSPRAVLNSRGQVSFSRPPSPNKLPTVASSSRGVSPSRLRNGASPTLNNASTSNQPSILSFAVDVKRGRIGENRIVDGHSLRLLYNRLLQWRFVNARADTDLSLQKFNAENCLYDASASTCKLRESVCAKRRELQLLKLQFKLTSILREQMMYLEDWGTLDSVYSGSLSGAIQALKASTFRLPVVDVAKAHGLKVKDAICSAVDVMRAMATSLCLLSPKIRVRATTKFWFQNLVKLELRYFEYLPSKGLDIGNIVMPWALWLSVGHVNSLVVEVANLSAKEHVLLDECKDLLSKVKAMQVNFVSKRGSEA</sequence>
<dbReference type="InterPro" id="IPR007573">
    <property type="entry name" value="QWRF"/>
</dbReference>
<feature type="compositionally biased region" description="Polar residues" evidence="2">
    <location>
        <begin position="104"/>
        <end position="124"/>
    </location>
</feature>
<evidence type="ECO:0000313" key="4">
    <source>
        <dbReference type="RefSeq" id="XP_027356943.1"/>
    </source>
</evidence>
<accession>A0A8B8LNH5</accession>
<dbReference type="PANTHER" id="PTHR31807:SF38">
    <property type="entry name" value="QWRF MOTIF-CONTAINING PROTEIN 9"/>
    <property type="match status" value="1"/>
</dbReference>
<dbReference type="Pfam" id="PF04484">
    <property type="entry name" value="QWRF"/>
    <property type="match status" value="1"/>
</dbReference>
<dbReference type="OrthoDB" id="1924320at2759"/>
<dbReference type="Proteomes" id="UP000694853">
    <property type="component" value="Unplaced"/>
</dbReference>
<dbReference type="GeneID" id="113866264"/>
<dbReference type="GO" id="GO:0005737">
    <property type="term" value="C:cytoplasm"/>
    <property type="evidence" value="ECO:0007669"/>
    <property type="project" value="TreeGrafter"/>
</dbReference>
<dbReference type="KEGG" id="aprc:113866264"/>
<dbReference type="GO" id="GO:0051225">
    <property type="term" value="P:spindle assembly"/>
    <property type="evidence" value="ECO:0007669"/>
    <property type="project" value="TreeGrafter"/>
</dbReference>
<dbReference type="RefSeq" id="XP_027356943.1">
    <property type="nucleotide sequence ID" value="XM_027501142.1"/>
</dbReference>
<dbReference type="GO" id="GO:0005880">
    <property type="term" value="C:nuclear microtubule"/>
    <property type="evidence" value="ECO:0007669"/>
    <property type="project" value="TreeGrafter"/>
</dbReference>
<feature type="compositionally biased region" description="Polar residues" evidence="2">
    <location>
        <begin position="24"/>
        <end position="36"/>
    </location>
</feature>
<dbReference type="GO" id="GO:0008017">
    <property type="term" value="F:microtubule binding"/>
    <property type="evidence" value="ECO:0007669"/>
    <property type="project" value="TreeGrafter"/>
</dbReference>
<comment type="similarity">
    <text evidence="1">Belongs to the QWRF family.</text>
</comment>
<evidence type="ECO:0000256" key="1">
    <source>
        <dbReference type="ARBA" id="ARBA00010016"/>
    </source>
</evidence>
<feature type="region of interest" description="Disordered" evidence="2">
    <location>
        <begin position="85"/>
        <end position="158"/>
    </location>
</feature>
<dbReference type="PANTHER" id="PTHR31807">
    <property type="entry name" value="AUGMIN FAMILY MEMBER"/>
    <property type="match status" value="1"/>
</dbReference>
<feature type="compositionally biased region" description="Basic and acidic residues" evidence="2">
    <location>
        <begin position="37"/>
        <end position="46"/>
    </location>
</feature>
<evidence type="ECO:0000313" key="3">
    <source>
        <dbReference type="Proteomes" id="UP000694853"/>
    </source>
</evidence>
<evidence type="ECO:0000256" key="2">
    <source>
        <dbReference type="SAM" id="MobiDB-lite"/>
    </source>
</evidence>
<dbReference type="AlphaFoldDB" id="A0A8B8LNH5"/>
<gene>
    <name evidence="4" type="primary">LOC113866264</name>
</gene>
<feature type="region of interest" description="Disordered" evidence="2">
    <location>
        <begin position="1"/>
        <end position="63"/>
    </location>
</feature>
<reference evidence="3" key="1">
    <citation type="journal article" date="2019" name="Toxins">
        <title>Detection of Abrin-Like and Prepropulchellin-Like Toxin Genes and Transcripts Using Whole Genome Sequencing and Full-Length Transcript Sequencing of Abrus precatorius.</title>
        <authorList>
            <person name="Hovde B.T."/>
            <person name="Daligault H.E."/>
            <person name="Hanschen E.R."/>
            <person name="Kunde Y.A."/>
            <person name="Johnson M.B."/>
            <person name="Starkenburg S.R."/>
            <person name="Johnson S.L."/>
        </authorList>
    </citation>
    <scope>NUCLEOTIDE SEQUENCE [LARGE SCALE GENOMIC DNA]</scope>
</reference>
<feature type="compositionally biased region" description="Polar residues" evidence="2">
    <location>
        <begin position="1"/>
        <end position="17"/>
    </location>
</feature>
<keyword evidence="3" id="KW-1185">Reference proteome</keyword>
<protein>
    <submittedName>
        <fullName evidence="4">QWRF motif-containing protein 2-like</fullName>
    </submittedName>
</protein>
<organism evidence="3 4">
    <name type="scientific">Abrus precatorius</name>
    <name type="common">Indian licorice</name>
    <name type="synonym">Glycine abrus</name>
    <dbReference type="NCBI Taxonomy" id="3816"/>
    <lineage>
        <taxon>Eukaryota</taxon>
        <taxon>Viridiplantae</taxon>
        <taxon>Streptophyta</taxon>
        <taxon>Embryophyta</taxon>
        <taxon>Tracheophyta</taxon>
        <taxon>Spermatophyta</taxon>
        <taxon>Magnoliopsida</taxon>
        <taxon>eudicotyledons</taxon>
        <taxon>Gunneridae</taxon>
        <taxon>Pentapetalae</taxon>
        <taxon>rosids</taxon>
        <taxon>fabids</taxon>
        <taxon>Fabales</taxon>
        <taxon>Fabaceae</taxon>
        <taxon>Papilionoideae</taxon>
        <taxon>50 kb inversion clade</taxon>
        <taxon>NPAAA clade</taxon>
        <taxon>indigoferoid/millettioid clade</taxon>
        <taxon>Abreae</taxon>
        <taxon>Abrus</taxon>
    </lineage>
</organism>
<proteinExistence type="inferred from homology"/>